<proteinExistence type="predicted"/>
<comment type="caution">
    <text evidence="1">The sequence shown here is derived from an EMBL/GenBank/DDBJ whole genome shotgun (WGS) entry which is preliminary data.</text>
</comment>
<gene>
    <name evidence="1" type="ORF">Tci_047310</name>
</gene>
<dbReference type="AlphaFoldDB" id="A0A6L2MRM6"/>
<organism evidence="1">
    <name type="scientific">Tanacetum cinerariifolium</name>
    <name type="common">Dalmatian daisy</name>
    <name type="synonym">Chrysanthemum cinerariifolium</name>
    <dbReference type="NCBI Taxonomy" id="118510"/>
    <lineage>
        <taxon>Eukaryota</taxon>
        <taxon>Viridiplantae</taxon>
        <taxon>Streptophyta</taxon>
        <taxon>Embryophyta</taxon>
        <taxon>Tracheophyta</taxon>
        <taxon>Spermatophyta</taxon>
        <taxon>Magnoliopsida</taxon>
        <taxon>eudicotyledons</taxon>
        <taxon>Gunneridae</taxon>
        <taxon>Pentapetalae</taxon>
        <taxon>asterids</taxon>
        <taxon>campanulids</taxon>
        <taxon>Asterales</taxon>
        <taxon>Asteraceae</taxon>
        <taxon>Asteroideae</taxon>
        <taxon>Anthemideae</taxon>
        <taxon>Anthemidinae</taxon>
        <taxon>Tanacetum</taxon>
    </lineage>
</organism>
<protein>
    <submittedName>
        <fullName evidence="1">Uncharacterized protein</fullName>
    </submittedName>
</protein>
<evidence type="ECO:0000313" key="1">
    <source>
        <dbReference type="EMBL" id="GEU75332.1"/>
    </source>
</evidence>
<dbReference type="EMBL" id="BKCJ010007061">
    <property type="protein sequence ID" value="GEU75332.1"/>
    <property type="molecule type" value="Genomic_DNA"/>
</dbReference>
<accession>A0A6L2MRM6</accession>
<reference evidence="1" key="1">
    <citation type="journal article" date="2019" name="Sci. Rep.">
        <title>Draft genome of Tanacetum cinerariifolium, the natural source of mosquito coil.</title>
        <authorList>
            <person name="Yamashiro T."/>
            <person name="Shiraishi A."/>
            <person name="Satake H."/>
            <person name="Nakayama K."/>
        </authorList>
    </citation>
    <scope>NUCLEOTIDE SEQUENCE</scope>
</reference>
<sequence>MTKPTMGGYMEMIREELRANTLSGTNDEDVVDHIAKVLEILDLIKIPNVDPDQLRLHVFAISLSEGACKWWNDETDGTVTTWVELTDIFHKYYPLSSTGMIVFDDEDGGPDYLDFVNWMGSKFRNHRRMDRKTKNTLWEFWIKGGNKEILMYDIELSDDEWEESNNTNANADLFFKLI</sequence>
<name>A0A6L2MRM6_TANCI</name>